<dbReference type="GO" id="GO:0016853">
    <property type="term" value="F:isomerase activity"/>
    <property type="evidence" value="ECO:0007669"/>
    <property type="project" value="UniProtKB-KW"/>
</dbReference>
<evidence type="ECO:0000259" key="1">
    <source>
        <dbReference type="Pfam" id="PF01323"/>
    </source>
</evidence>
<dbReference type="RefSeq" id="WP_210277661.1">
    <property type="nucleotide sequence ID" value="NZ_JACHWB010000004.1"/>
</dbReference>
<name>A0A7W4VN51_9HYPH</name>
<dbReference type="Gene3D" id="3.40.30.10">
    <property type="entry name" value="Glutaredoxin"/>
    <property type="match status" value="1"/>
</dbReference>
<comment type="caution">
    <text evidence="2">The sequence shown here is derived from an EMBL/GenBank/DDBJ whole genome shotgun (WGS) entry which is preliminary data.</text>
</comment>
<keyword evidence="2" id="KW-0413">Isomerase</keyword>
<dbReference type="InterPro" id="IPR001853">
    <property type="entry name" value="DSBA-like_thioredoxin_dom"/>
</dbReference>
<dbReference type="Proteomes" id="UP000532010">
    <property type="component" value="Unassembled WGS sequence"/>
</dbReference>
<keyword evidence="3" id="KW-1185">Reference proteome</keyword>
<organism evidence="2 3">
    <name type="scientific">Microvirga lupini</name>
    <dbReference type="NCBI Taxonomy" id="420324"/>
    <lineage>
        <taxon>Bacteria</taxon>
        <taxon>Pseudomonadati</taxon>
        <taxon>Pseudomonadota</taxon>
        <taxon>Alphaproteobacteria</taxon>
        <taxon>Hyphomicrobiales</taxon>
        <taxon>Methylobacteriaceae</taxon>
        <taxon>Microvirga</taxon>
    </lineage>
</organism>
<feature type="domain" description="DSBA-like thioredoxin" evidence="1">
    <location>
        <begin position="11"/>
        <end position="202"/>
    </location>
</feature>
<reference evidence="2 3" key="1">
    <citation type="submission" date="2020-08" db="EMBL/GenBank/DDBJ databases">
        <title>The Agave Microbiome: Exploring the role of microbial communities in plant adaptations to desert environments.</title>
        <authorList>
            <person name="Partida-Martinez L.P."/>
        </authorList>
    </citation>
    <scope>NUCLEOTIDE SEQUENCE [LARGE SCALE GENOMIC DNA]</scope>
    <source>
        <strain evidence="2 3">AT3.9</strain>
    </source>
</reference>
<dbReference type="PANTHER" id="PTHR13887">
    <property type="entry name" value="GLUTATHIONE S-TRANSFERASE KAPPA"/>
    <property type="match status" value="1"/>
</dbReference>
<proteinExistence type="predicted"/>
<evidence type="ECO:0000313" key="3">
    <source>
        <dbReference type="Proteomes" id="UP000532010"/>
    </source>
</evidence>
<dbReference type="SUPFAM" id="SSF52833">
    <property type="entry name" value="Thioredoxin-like"/>
    <property type="match status" value="1"/>
</dbReference>
<dbReference type="Pfam" id="PF01323">
    <property type="entry name" value="DSBA"/>
    <property type="match status" value="1"/>
</dbReference>
<dbReference type="GO" id="GO:0016491">
    <property type="term" value="F:oxidoreductase activity"/>
    <property type="evidence" value="ECO:0007669"/>
    <property type="project" value="InterPro"/>
</dbReference>
<dbReference type="InterPro" id="IPR036249">
    <property type="entry name" value="Thioredoxin-like_sf"/>
</dbReference>
<evidence type="ECO:0000313" key="2">
    <source>
        <dbReference type="EMBL" id="MBB3020188.1"/>
    </source>
</evidence>
<gene>
    <name evidence="2" type="ORF">FHR70_003269</name>
</gene>
<sequence>MPMQNDNPVRILVWSDYVCPFCYLERPVLERIKADLGETIEIDWRSFELRPEPEPTLDPNAEYLHRVWKQSVYPMAEERGLDLMKLPPVQPRSRKAHEAAEYAREVGLLDAMNHSLFKAFFEEGRDLADVEVLIDIGRSVGLDEDGLRQALDSGRYAERVLEDEQLARQVGISGVPALIVTAGAQAYLVSGAQPYETVMSVIAQARGAADAAS</sequence>
<protein>
    <submittedName>
        <fullName evidence="2">Putative DsbA family dithiol-disulfide isomerase</fullName>
    </submittedName>
</protein>
<dbReference type="CDD" id="cd03024">
    <property type="entry name" value="DsbA_FrnE"/>
    <property type="match status" value="1"/>
</dbReference>
<dbReference type="AlphaFoldDB" id="A0A7W4VN51"/>
<dbReference type="PANTHER" id="PTHR13887:SF41">
    <property type="entry name" value="THIOREDOXIN SUPERFAMILY PROTEIN"/>
    <property type="match status" value="1"/>
</dbReference>
<dbReference type="EMBL" id="JACHWB010000004">
    <property type="protein sequence ID" value="MBB3020188.1"/>
    <property type="molecule type" value="Genomic_DNA"/>
</dbReference>
<accession>A0A7W4VN51</accession>